<evidence type="ECO:0000256" key="3">
    <source>
        <dbReference type="ARBA" id="ARBA00023163"/>
    </source>
</evidence>
<keyword evidence="2" id="KW-0238">DNA-binding</keyword>
<dbReference type="EMBL" id="BLJN01000002">
    <property type="protein sequence ID" value="GFE80339.1"/>
    <property type="molecule type" value="Genomic_DNA"/>
</dbReference>
<evidence type="ECO:0000256" key="2">
    <source>
        <dbReference type="ARBA" id="ARBA00023125"/>
    </source>
</evidence>
<dbReference type="InterPro" id="IPR036390">
    <property type="entry name" value="WH_DNA-bd_sf"/>
</dbReference>
<dbReference type="InterPro" id="IPR036388">
    <property type="entry name" value="WH-like_DNA-bd_sf"/>
</dbReference>
<evidence type="ECO:0000256" key="1">
    <source>
        <dbReference type="ARBA" id="ARBA00023015"/>
    </source>
</evidence>
<proteinExistence type="predicted"/>
<evidence type="ECO:0000313" key="6">
    <source>
        <dbReference type="Proteomes" id="UP000445000"/>
    </source>
</evidence>
<dbReference type="PRINTS" id="PR00598">
    <property type="entry name" value="HTHMARR"/>
</dbReference>
<name>A0A829YAL4_9GAMM</name>
<comment type="caution">
    <text evidence="5">The sequence shown here is derived from an EMBL/GenBank/DDBJ whole genome shotgun (WGS) entry which is preliminary data.</text>
</comment>
<dbReference type="AlphaFoldDB" id="A0A829YAL4"/>
<dbReference type="PROSITE" id="PS01117">
    <property type="entry name" value="HTH_MARR_1"/>
    <property type="match status" value="1"/>
</dbReference>
<evidence type="ECO:0000259" key="4">
    <source>
        <dbReference type="PROSITE" id="PS50995"/>
    </source>
</evidence>
<dbReference type="PANTHER" id="PTHR33164">
    <property type="entry name" value="TRANSCRIPTIONAL REGULATOR, MARR FAMILY"/>
    <property type="match status" value="1"/>
</dbReference>
<accession>A0A829YAL4</accession>
<dbReference type="GO" id="GO:0003677">
    <property type="term" value="F:DNA binding"/>
    <property type="evidence" value="ECO:0007669"/>
    <property type="project" value="UniProtKB-KW"/>
</dbReference>
<sequence>MPPPKRVQAAHISSQQLKDLHRSLIDIMGELNRPQRDEYMVRAAGISLEGVLFPLLVSVERLGPIGLVDLADRAGRDYTTVSRQISRLEALGLVRREANTVDRRVRKVAITPQGKTMTNRIDAARERFARAILDSWEPQDFEALLRLMRKLADALQS</sequence>
<keyword evidence="6" id="KW-1185">Reference proteome</keyword>
<gene>
    <name evidence="5" type="ORF">GCM10011487_23390</name>
</gene>
<dbReference type="Proteomes" id="UP000445000">
    <property type="component" value="Unassembled WGS sequence"/>
</dbReference>
<dbReference type="GO" id="GO:0006950">
    <property type="term" value="P:response to stress"/>
    <property type="evidence" value="ECO:0007669"/>
    <property type="project" value="TreeGrafter"/>
</dbReference>
<dbReference type="InterPro" id="IPR023187">
    <property type="entry name" value="Tscrpt_reg_MarR-type_CS"/>
</dbReference>
<dbReference type="PANTHER" id="PTHR33164:SF57">
    <property type="entry name" value="MARR-FAMILY TRANSCRIPTIONAL REGULATOR"/>
    <property type="match status" value="1"/>
</dbReference>
<dbReference type="Pfam" id="PF01047">
    <property type="entry name" value="MarR"/>
    <property type="match status" value="1"/>
</dbReference>
<dbReference type="SMART" id="SM00347">
    <property type="entry name" value="HTH_MARR"/>
    <property type="match status" value="1"/>
</dbReference>
<organism evidence="5 6">
    <name type="scientific">Steroidobacter agaridevorans</name>
    <dbReference type="NCBI Taxonomy" id="2695856"/>
    <lineage>
        <taxon>Bacteria</taxon>
        <taxon>Pseudomonadati</taxon>
        <taxon>Pseudomonadota</taxon>
        <taxon>Gammaproteobacteria</taxon>
        <taxon>Steroidobacterales</taxon>
        <taxon>Steroidobacteraceae</taxon>
        <taxon>Steroidobacter</taxon>
    </lineage>
</organism>
<dbReference type="SUPFAM" id="SSF46785">
    <property type="entry name" value="Winged helix' DNA-binding domain"/>
    <property type="match status" value="1"/>
</dbReference>
<dbReference type="InterPro" id="IPR039422">
    <property type="entry name" value="MarR/SlyA-like"/>
</dbReference>
<dbReference type="RefSeq" id="WP_161812037.1">
    <property type="nucleotide sequence ID" value="NZ_BLJN01000002.1"/>
</dbReference>
<dbReference type="Gene3D" id="1.10.10.10">
    <property type="entry name" value="Winged helix-like DNA-binding domain superfamily/Winged helix DNA-binding domain"/>
    <property type="match status" value="1"/>
</dbReference>
<protein>
    <submittedName>
        <fullName evidence="5">Transcriptional regulator</fullName>
    </submittedName>
</protein>
<dbReference type="PROSITE" id="PS50995">
    <property type="entry name" value="HTH_MARR_2"/>
    <property type="match status" value="1"/>
</dbReference>
<keyword evidence="3" id="KW-0804">Transcription</keyword>
<keyword evidence="1" id="KW-0805">Transcription regulation</keyword>
<dbReference type="InterPro" id="IPR000835">
    <property type="entry name" value="HTH_MarR-typ"/>
</dbReference>
<dbReference type="GO" id="GO:0003700">
    <property type="term" value="F:DNA-binding transcription factor activity"/>
    <property type="evidence" value="ECO:0007669"/>
    <property type="project" value="InterPro"/>
</dbReference>
<reference evidence="6" key="1">
    <citation type="submission" date="2020-01" db="EMBL/GenBank/DDBJ databases">
        <title>'Steroidobacter agaridevorans' sp. nov., agar-degrading bacteria isolated from rhizosphere soils.</title>
        <authorList>
            <person name="Ikenaga M."/>
            <person name="Kataoka M."/>
            <person name="Murouchi A."/>
            <person name="Katsuragi S."/>
            <person name="Sakai M."/>
        </authorList>
    </citation>
    <scope>NUCLEOTIDE SEQUENCE [LARGE SCALE GENOMIC DNA]</scope>
    <source>
        <strain evidence="6">YU21-B</strain>
    </source>
</reference>
<feature type="domain" description="HTH marR-type" evidence="4">
    <location>
        <begin position="17"/>
        <end position="153"/>
    </location>
</feature>
<evidence type="ECO:0000313" key="5">
    <source>
        <dbReference type="EMBL" id="GFE80339.1"/>
    </source>
</evidence>